<dbReference type="Proteomes" id="UP001597338">
    <property type="component" value="Unassembled WGS sequence"/>
</dbReference>
<evidence type="ECO:0000313" key="3">
    <source>
        <dbReference type="Proteomes" id="UP001597338"/>
    </source>
</evidence>
<proteinExistence type="predicted"/>
<evidence type="ECO:0008006" key="4">
    <source>
        <dbReference type="Google" id="ProtNLM"/>
    </source>
</evidence>
<keyword evidence="1" id="KW-0472">Membrane</keyword>
<organism evidence="2 3">
    <name type="scientific">Promicromonospora aerolata</name>
    <dbReference type="NCBI Taxonomy" id="195749"/>
    <lineage>
        <taxon>Bacteria</taxon>
        <taxon>Bacillati</taxon>
        <taxon>Actinomycetota</taxon>
        <taxon>Actinomycetes</taxon>
        <taxon>Micrococcales</taxon>
        <taxon>Promicromonosporaceae</taxon>
        <taxon>Promicromonospora</taxon>
    </lineage>
</organism>
<keyword evidence="3" id="KW-1185">Reference proteome</keyword>
<protein>
    <recommendedName>
        <fullName evidence="4">DUF1440 domain-containing protein</fullName>
    </recommendedName>
</protein>
<accession>A0ABW4V1F6</accession>
<feature type="transmembrane region" description="Helical" evidence="1">
    <location>
        <begin position="155"/>
        <end position="177"/>
    </location>
</feature>
<comment type="caution">
    <text evidence="2">The sequence shown here is derived from an EMBL/GenBank/DDBJ whole genome shotgun (WGS) entry which is preliminary data.</text>
</comment>
<feature type="transmembrane region" description="Helical" evidence="1">
    <location>
        <begin position="113"/>
        <end position="135"/>
    </location>
</feature>
<keyword evidence="1" id="KW-0812">Transmembrane</keyword>
<evidence type="ECO:0000256" key="1">
    <source>
        <dbReference type="SAM" id="Phobius"/>
    </source>
</evidence>
<gene>
    <name evidence="2" type="ORF">ACFSL2_03770</name>
</gene>
<feature type="transmembrane region" description="Helical" evidence="1">
    <location>
        <begin position="76"/>
        <end position="106"/>
    </location>
</feature>
<name>A0ABW4V1F6_9MICO</name>
<feature type="transmembrane region" description="Helical" evidence="1">
    <location>
        <begin position="12"/>
        <end position="37"/>
    </location>
</feature>
<dbReference type="RefSeq" id="WP_377196558.1">
    <property type="nucleotide sequence ID" value="NZ_JBHUHF010000001.1"/>
</dbReference>
<dbReference type="EMBL" id="JBHUHF010000001">
    <property type="protein sequence ID" value="MFD2024621.1"/>
    <property type="molecule type" value="Genomic_DNA"/>
</dbReference>
<evidence type="ECO:0000313" key="2">
    <source>
        <dbReference type="EMBL" id="MFD2024621.1"/>
    </source>
</evidence>
<keyword evidence="1" id="KW-1133">Transmembrane helix</keyword>
<reference evidence="3" key="1">
    <citation type="journal article" date="2019" name="Int. J. Syst. Evol. Microbiol.">
        <title>The Global Catalogue of Microorganisms (GCM) 10K type strain sequencing project: providing services to taxonomists for standard genome sequencing and annotation.</title>
        <authorList>
            <consortium name="The Broad Institute Genomics Platform"/>
            <consortium name="The Broad Institute Genome Sequencing Center for Infectious Disease"/>
            <person name="Wu L."/>
            <person name="Ma J."/>
        </authorList>
    </citation>
    <scope>NUCLEOTIDE SEQUENCE [LARGE SCALE GENOMIC DNA]</scope>
    <source>
        <strain evidence="3">CCM 7043</strain>
    </source>
</reference>
<sequence>MSTTHTTSHSTSLGRAAVIGAVAGVIASLVMAMYAMVAGWVQDTGFFTPLYHIASLVAAPETMMTSMENGTAGTAFTFSFGVAVLGALIHMMTGAVYGAVFGLLMARLRLGTLALTALGLVWGAIVLVMSAFILLPLAAAATGAGEPIADMAAMAGWGTFTVEHLLFGIVLGMIVGLRLSRPAQSAPAAY</sequence>